<dbReference type="GeneID" id="24112679"/>
<protein>
    <recommendedName>
        <fullName evidence="2">BTB domain-containing protein</fullName>
    </recommendedName>
</protein>
<dbReference type="InterPro" id="IPR000210">
    <property type="entry name" value="BTB/POZ_dom"/>
</dbReference>
<sequence>MVKMPPSNMASSSSNTAFINNPVPALIARRTTVLAPPSLSTVNHLDGVNSTTASSSSSSTLASVSNSRPSTNAAAPSARRHRPDLQQAVSQPTAAVPVSTPENISTAETWSSGLHLKGNSSSGASASTLHQRIYSGVGSGGEAEDFVVHSTFRSDAESRGDVLVRVDGVEFWVHKDVLLFSSPFFKSVLAGGWSESRLSRLVVAAEESSIIETGECSCRDARAPDGEGAAHVPEAEPSLQTQLTSAEMALANPQRPALSTKASKDSATEDPRQDRRGTELDSSFQEAEEARRRSLFRASYHTALWNQDDDARASPTLFQDSLEEGTSPTSDQSEVEDADKRRGESDHRDALRREDVHEAADESNSADESEMQCLEEHTTGTRSRSNSKCIATQLALRKLEHGQDEPQAPTSTICERDPDEEPAPQQRMESLATPPVSRRASDIAHSAPTALLCDLEAHATEADTAADRSSATGHSKGAALPPPYKGIISVVDLTEESASTFHDFLFHIYPHLDLSVTWYNCGPLLRFSDKFQVPFLRRSCITFLRAALAGRPIEAMRLAELHNLDDLYRDASRHVLDNFAAWLPDELEVLSNETLLKLERKRTWFLERLLKLGLANPARDYECHAACPDPQACARALHDKWQMAYKAAFRFSPPQPSVIFRHNLEQLRHTCRYHDRASTWN</sequence>
<evidence type="ECO:0000313" key="4">
    <source>
        <dbReference type="Proteomes" id="UP000014071"/>
    </source>
</evidence>
<feature type="compositionally biased region" description="Basic and acidic residues" evidence="1">
    <location>
        <begin position="338"/>
        <end position="360"/>
    </location>
</feature>
<dbReference type="CDD" id="cd14733">
    <property type="entry name" value="BACK"/>
    <property type="match status" value="1"/>
</dbReference>
<name>R9PEM6_PSEHS</name>
<dbReference type="PROSITE" id="PS50097">
    <property type="entry name" value="BTB"/>
    <property type="match status" value="1"/>
</dbReference>
<dbReference type="Gene3D" id="3.30.710.10">
    <property type="entry name" value="Potassium Channel Kv1.1, Chain A"/>
    <property type="match status" value="2"/>
</dbReference>
<reference evidence="4" key="1">
    <citation type="journal article" date="2013" name="Genome Announc.">
        <title>Draft genome sequence of the basidiomycetous yeast-like fungus Pseudozyma hubeiensis SY62, which produces an abundant amount of the biosurfactant mannosylerythritol lipids.</title>
        <authorList>
            <person name="Konishi M."/>
            <person name="Hatada Y."/>
            <person name="Horiuchi J."/>
        </authorList>
    </citation>
    <scope>NUCLEOTIDE SEQUENCE [LARGE SCALE GENOMIC DNA]</scope>
    <source>
        <strain evidence="4">SY62</strain>
    </source>
</reference>
<dbReference type="CDD" id="cd18186">
    <property type="entry name" value="BTB_POZ_ZBTB_KLHL-like"/>
    <property type="match status" value="1"/>
</dbReference>
<feature type="region of interest" description="Disordered" evidence="1">
    <location>
        <begin position="321"/>
        <end position="439"/>
    </location>
</feature>
<dbReference type="OrthoDB" id="2524557at2759"/>
<dbReference type="RefSeq" id="XP_012193400.1">
    <property type="nucleotide sequence ID" value="XM_012338010.1"/>
</dbReference>
<accession>R9PEM6</accession>
<feature type="compositionally biased region" description="Polar residues" evidence="1">
    <location>
        <begin position="380"/>
        <end position="390"/>
    </location>
</feature>
<dbReference type="SUPFAM" id="SSF54695">
    <property type="entry name" value="POZ domain"/>
    <property type="match status" value="1"/>
</dbReference>
<dbReference type="STRING" id="1305764.R9PEM6"/>
<feature type="compositionally biased region" description="Low complexity" evidence="1">
    <location>
        <begin position="49"/>
        <end position="67"/>
    </location>
</feature>
<dbReference type="eggNOG" id="ENOG502RXXC">
    <property type="taxonomic scope" value="Eukaryota"/>
</dbReference>
<feature type="compositionally biased region" description="Basic and acidic residues" evidence="1">
    <location>
        <begin position="262"/>
        <end position="279"/>
    </location>
</feature>
<dbReference type="InterPro" id="IPR011333">
    <property type="entry name" value="SKP1/BTB/POZ_sf"/>
</dbReference>
<evidence type="ECO:0000259" key="2">
    <source>
        <dbReference type="PROSITE" id="PS50097"/>
    </source>
</evidence>
<keyword evidence="4" id="KW-1185">Reference proteome</keyword>
<feature type="region of interest" description="Disordered" evidence="1">
    <location>
        <begin position="49"/>
        <end position="102"/>
    </location>
</feature>
<feature type="domain" description="BTB" evidence="2">
    <location>
        <begin position="160"/>
        <end position="206"/>
    </location>
</feature>
<dbReference type="Proteomes" id="UP000014071">
    <property type="component" value="Unassembled WGS sequence"/>
</dbReference>
<dbReference type="HOGENOM" id="CLU_027164_0_0_1"/>
<dbReference type="Pfam" id="PF00651">
    <property type="entry name" value="BTB"/>
    <property type="match status" value="1"/>
</dbReference>
<feature type="compositionally biased region" description="Polar residues" evidence="1">
    <location>
        <begin position="321"/>
        <end position="332"/>
    </location>
</feature>
<evidence type="ECO:0000313" key="3">
    <source>
        <dbReference type="EMBL" id="GAC99813.1"/>
    </source>
</evidence>
<organism evidence="3 4">
    <name type="scientific">Pseudozyma hubeiensis (strain SY62)</name>
    <name type="common">Yeast</name>
    <dbReference type="NCBI Taxonomy" id="1305764"/>
    <lineage>
        <taxon>Eukaryota</taxon>
        <taxon>Fungi</taxon>
        <taxon>Dikarya</taxon>
        <taxon>Basidiomycota</taxon>
        <taxon>Ustilaginomycotina</taxon>
        <taxon>Ustilaginomycetes</taxon>
        <taxon>Ustilaginales</taxon>
        <taxon>Ustilaginaceae</taxon>
        <taxon>Pseudozyma</taxon>
    </lineage>
</organism>
<dbReference type="AlphaFoldDB" id="R9PEM6"/>
<dbReference type="EMBL" id="DF238833">
    <property type="protein sequence ID" value="GAC99813.1"/>
    <property type="molecule type" value="Genomic_DNA"/>
</dbReference>
<evidence type="ECO:0000256" key="1">
    <source>
        <dbReference type="SAM" id="MobiDB-lite"/>
    </source>
</evidence>
<gene>
    <name evidence="3" type="ORF">PHSY_007416</name>
</gene>
<feature type="region of interest" description="Disordered" evidence="1">
    <location>
        <begin position="252"/>
        <end position="287"/>
    </location>
</feature>
<proteinExistence type="predicted"/>